<dbReference type="GO" id="GO:0006508">
    <property type="term" value="P:proteolysis"/>
    <property type="evidence" value="ECO:0007669"/>
    <property type="project" value="UniProtKB-KW"/>
</dbReference>
<evidence type="ECO:0000256" key="2">
    <source>
        <dbReference type="ARBA" id="ARBA00022670"/>
    </source>
</evidence>
<dbReference type="PROSITE" id="PS51892">
    <property type="entry name" value="SUBTILASE"/>
    <property type="match status" value="1"/>
</dbReference>
<evidence type="ECO:0000313" key="8">
    <source>
        <dbReference type="Proteomes" id="UP001139347"/>
    </source>
</evidence>
<keyword evidence="2 5" id="KW-0645">Protease</keyword>
<dbReference type="PANTHER" id="PTHR43806">
    <property type="entry name" value="PEPTIDASE S8"/>
    <property type="match status" value="1"/>
</dbReference>
<dbReference type="Gene3D" id="3.40.50.200">
    <property type="entry name" value="Peptidase S8/S53 domain"/>
    <property type="match status" value="1"/>
</dbReference>
<evidence type="ECO:0000256" key="3">
    <source>
        <dbReference type="ARBA" id="ARBA00022801"/>
    </source>
</evidence>
<reference evidence="7" key="1">
    <citation type="submission" date="2022-04" db="EMBL/GenBank/DDBJ databases">
        <title>Paenibacillus mangrovi sp. nov., a novel endophytic bacterium isolated from bark of Kandelia candel.</title>
        <authorList>
            <person name="Tuo L."/>
        </authorList>
    </citation>
    <scope>NUCLEOTIDE SEQUENCE</scope>
    <source>
        <strain evidence="7">KQZ6P-2</strain>
    </source>
</reference>
<feature type="active site" description="Charge relay system" evidence="5">
    <location>
        <position position="70"/>
    </location>
</feature>
<sequence>MNWTSIRDFLDIPKNITGKEVKIAIIDGGFYSHPDILSNHNRSTFLVKTHTNNPVPMKMTNETQLNHGLHGLWTASAAGGSGLLSSGMYSGAAPEADMYFIETGPLQTAEDVEKNVGNALLWVKQNAEEYGIRGIVLTVVGQRDTGLLPWQADPLRILCEELVHKGILVVVASGNNSELTSSSVISPSVLSVGGVAIPESGKKEYATSFPGSKGLTFDGKWNPDILAPAMNVVLPFPFESEEERLNHYTVTHDNLPPNYARQWGTSYAAPIVLGLAACLWQIQPGLTADKVKKALVSSSECHSKWVALKAGLVSPNAFSLDFHQIADTDIRSSMYSRWKHWKERSLSEKIEKISSDNHDGIDVLLSFLPEKVPHEAISSVQHLLYHHSHKVRAAAITVLSTQPSFISSLELLHCLTDESPNVKMGGLYALSLCPNLWKELIPTLCTLINDENTDIRYNACKLAATIKSKQFIKPLMDGLNEDARNKRIGTFGKRHFALEMITGIEIPREPEWQEGEDPYSSRSIHALLDIATKWKSFFNLMSDN</sequence>
<dbReference type="Proteomes" id="UP001139347">
    <property type="component" value="Unassembled WGS sequence"/>
</dbReference>
<name>A0A9X2B4J9_9BACL</name>
<comment type="caution">
    <text evidence="7">The sequence shown here is derived from an EMBL/GenBank/DDBJ whole genome shotgun (WGS) entry which is preliminary data.</text>
</comment>
<evidence type="ECO:0000256" key="5">
    <source>
        <dbReference type="PROSITE-ProRule" id="PRU01240"/>
    </source>
</evidence>
<dbReference type="InterPro" id="IPR015500">
    <property type="entry name" value="Peptidase_S8_subtilisin-rel"/>
</dbReference>
<keyword evidence="4 5" id="KW-0720">Serine protease</keyword>
<dbReference type="SUPFAM" id="SSF52743">
    <property type="entry name" value="Subtilisin-like"/>
    <property type="match status" value="1"/>
</dbReference>
<dbReference type="PANTHER" id="PTHR43806:SF65">
    <property type="entry name" value="SERINE PROTEASE APRX"/>
    <property type="match status" value="1"/>
</dbReference>
<dbReference type="EMBL" id="JALIRP010000014">
    <property type="protein sequence ID" value="MCJ8014714.1"/>
    <property type="molecule type" value="Genomic_DNA"/>
</dbReference>
<dbReference type="RefSeq" id="WP_244729894.1">
    <property type="nucleotide sequence ID" value="NZ_JALIRP010000014.1"/>
</dbReference>
<feature type="active site" description="Charge relay system" evidence="5">
    <location>
        <position position="27"/>
    </location>
</feature>
<dbReference type="SUPFAM" id="SSF48371">
    <property type="entry name" value="ARM repeat"/>
    <property type="match status" value="1"/>
</dbReference>
<gene>
    <name evidence="7" type="ORF">MUG84_23825</name>
</gene>
<comment type="similarity">
    <text evidence="1 5">Belongs to the peptidase S8 family.</text>
</comment>
<evidence type="ECO:0000313" key="7">
    <source>
        <dbReference type="EMBL" id="MCJ8014714.1"/>
    </source>
</evidence>
<evidence type="ECO:0000259" key="6">
    <source>
        <dbReference type="Pfam" id="PF00082"/>
    </source>
</evidence>
<dbReference type="Pfam" id="PF13646">
    <property type="entry name" value="HEAT_2"/>
    <property type="match status" value="1"/>
</dbReference>
<evidence type="ECO:0000256" key="1">
    <source>
        <dbReference type="ARBA" id="ARBA00011073"/>
    </source>
</evidence>
<dbReference type="InterPro" id="IPR011989">
    <property type="entry name" value="ARM-like"/>
</dbReference>
<dbReference type="PRINTS" id="PR00723">
    <property type="entry name" value="SUBTILISIN"/>
</dbReference>
<dbReference type="InterPro" id="IPR016024">
    <property type="entry name" value="ARM-type_fold"/>
</dbReference>
<dbReference type="InterPro" id="IPR036852">
    <property type="entry name" value="Peptidase_S8/S53_dom_sf"/>
</dbReference>
<dbReference type="Gene3D" id="1.25.10.10">
    <property type="entry name" value="Leucine-rich Repeat Variant"/>
    <property type="match status" value="1"/>
</dbReference>
<organism evidence="7 8">
    <name type="scientific">Paenibacillus mangrovi</name>
    <dbReference type="NCBI Taxonomy" id="2931978"/>
    <lineage>
        <taxon>Bacteria</taxon>
        <taxon>Bacillati</taxon>
        <taxon>Bacillota</taxon>
        <taxon>Bacilli</taxon>
        <taxon>Bacillales</taxon>
        <taxon>Paenibacillaceae</taxon>
        <taxon>Paenibacillus</taxon>
    </lineage>
</organism>
<dbReference type="InterPro" id="IPR050131">
    <property type="entry name" value="Peptidase_S8_subtilisin-like"/>
</dbReference>
<proteinExistence type="inferred from homology"/>
<dbReference type="Pfam" id="PF00082">
    <property type="entry name" value="Peptidase_S8"/>
    <property type="match status" value="1"/>
</dbReference>
<keyword evidence="8" id="KW-1185">Reference proteome</keyword>
<evidence type="ECO:0000256" key="4">
    <source>
        <dbReference type="ARBA" id="ARBA00022825"/>
    </source>
</evidence>
<protein>
    <submittedName>
        <fullName evidence="7">S8 family serine peptidase</fullName>
    </submittedName>
</protein>
<dbReference type="GO" id="GO:0004252">
    <property type="term" value="F:serine-type endopeptidase activity"/>
    <property type="evidence" value="ECO:0007669"/>
    <property type="project" value="UniProtKB-UniRule"/>
</dbReference>
<dbReference type="InterPro" id="IPR000209">
    <property type="entry name" value="Peptidase_S8/S53_dom"/>
</dbReference>
<feature type="domain" description="Peptidase S8/S53" evidence="6">
    <location>
        <begin position="18"/>
        <end position="299"/>
    </location>
</feature>
<feature type="active site" description="Charge relay system" evidence="5">
    <location>
        <position position="266"/>
    </location>
</feature>
<keyword evidence="3 5" id="KW-0378">Hydrolase</keyword>
<accession>A0A9X2B4J9</accession>
<dbReference type="AlphaFoldDB" id="A0A9X2B4J9"/>